<dbReference type="GO" id="GO:0000976">
    <property type="term" value="F:transcription cis-regulatory region binding"/>
    <property type="evidence" value="ECO:0007669"/>
    <property type="project" value="TreeGrafter"/>
</dbReference>
<dbReference type="AlphaFoldDB" id="A0A1V6RU89"/>
<reference evidence="4" key="1">
    <citation type="journal article" date="2017" name="Nat. Microbiol.">
        <title>Global analysis of biosynthetic gene clusters reveals vast potential of secondary metabolite production in Penicillium species.</title>
        <authorList>
            <person name="Nielsen J.C."/>
            <person name="Grijseels S."/>
            <person name="Prigent S."/>
            <person name="Ji B."/>
            <person name="Dainat J."/>
            <person name="Nielsen K.F."/>
            <person name="Frisvad J.C."/>
            <person name="Workman M."/>
            <person name="Nielsen J."/>
        </authorList>
    </citation>
    <scope>NUCLEOTIDE SEQUENCE [LARGE SCALE GENOMIC DNA]</scope>
    <source>
        <strain evidence="4">IBT 29486</strain>
    </source>
</reference>
<evidence type="ECO:0000313" key="4">
    <source>
        <dbReference type="Proteomes" id="UP000191518"/>
    </source>
</evidence>
<comment type="caution">
    <text evidence="3">The sequence shown here is derived from an EMBL/GenBank/DDBJ whole genome shotgun (WGS) entry which is preliminary data.</text>
</comment>
<dbReference type="Pfam" id="PF11951">
    <property type="entry name" value="Fungal_trans_2"/>
    <property type="match status" value="1"/>
</dbReference>
<dbReference type="STRING" id="29845.A0A1V6RU89"/>
<gene>
    <name evidence="3" type="ORF">PENVUL_c027G08469</name>
</gene>
<organism evidence="3 4">
    <name type="scientific">Penicillium vulpinum</name>
    <dbReference type="NCBI Taxonomy" id="29845"/>
    <lineage>
        <taxon>Eukaryota</taxon>
        <taxon>Fungi</taxon>
        <taxon>Dikarya</taxon>
        <taxon>Ascomycota</taxon>
        <taxon>Pezizomycotina</taxon>
        <taxon>Eurotiomycetes</taxon>
        <taxon>Eurotiomycetidae</taxon>
        <taxon>Eurotiales</taxon>
        <taxon>Aspergillaceae</taxon>
        <taxon>Penicillium</taxon>
    </lineage>
</organism>
<keyword evidence="4" id="KW-1185">Reference proteome</keyword>
<dbReference type="GO" id="GO:0045944">
    <property type="term" value="P:positive regulation of transcription by RNA polymerase II"/>
    <property type="evidence" value="ECO:0007669"/>
    <property type="project" value="TreeGrafter"/>
</dbReference>
<sequence length="408" mass="45476">MSTQKSQGKDLLTSQLNIANINFQCDLTKPVCSRCIRFPKECKYNINIINQNIVTHTRPSEANRRNESVNQSLIPIAHQPVLNLSPLLSSKESQFFMHIFNTETAPRLFPAAPALFLQRIITSSLETPHLLYALLASACSHHSRLVQNTGPRSRVSCLRFTNLSISCLRSALSETSATLTAETVTTAMALCTNDVCNGNMQAWKTHLDGVMRLLNVFLDSQGTLRITDPYIQCLVKWFTTMDVLAGLSGLSTTGMMSSDTRLLDRSFDLLNRNVDDICGYSLKLAPLLAHLSQLVQQKCHTGAGMQQNVLAEGRRLETEIISLVECSVSGGDSIELQSTHLAFIHSALLHLHRRVQTLQRNHETVKEDIRRIIAAVKDIPPFSSANILILWPMFSVGCETNDTKERDF</sequence>
<protein>
    <recommendedName>
        <fullName evidence="5">Zn(2)-C6 fungal-type domain-containing protein</fullName>
    </recommendedName>
</protein>
<accession>A0A1V6RU89</accession>
<evidence type="ECO:0000256" key="1">
    <source>
        <dbReference type="ARBA" id="ARBA00004123"/>
    </source>
</evidence>
<dbReference type="EMBL" id="MDYP01000027">
    <property type="protein sequence ID" value="OQE05064.1"/>
    <property type="molecule type" value="Genomic_DNA"/>
</dbReference>
<dbReference type="InterPro" id="IPR021858">
    <property type="entry name" value="Fun_TF"/>
</dbReference>
<proteinExistence type="predicted"/>
<dbReference type="PANTHER" id="PTHR37534">
    <property type="entry name" value="TRANSCRIPTIONAL ACTIVATOR PROTEIN UGA3"/>
    <property type="match status" value="1"/>
</dbReference>
<evidence type="ECO:0000256" key="2">
    <source>
        <dbReference type="ARBA" id="ARBA00023242"/>
    </source>
</evidence>
<dbReference type="PANTHER" id="PTHR37534:SF43">
    <property type="entry name" value="FINGER DOMAIN PROTEIN, PUTATIVE (AFU_ORTHOLOGUE AFUA_1G01850)-RELATED"/>
    <property type="match status" value="1"/>
</dbReference>
<dbReference type="GO" id="GO:0005634">
    <property type="term" value="C:nucleus"/>
    <property type="evidence" value="ECO:0007669"/>
    <property type="project" value="UniProtKB-SubCell"/>
</dbReference>
<dbReference type="Proteomes" id="UP000191518">
    <property type="component" value="Unassembled WGS sequence"/>
</dbReference>
<keyword evidence="2" id="KW-0539">Nucleus</keyword>
<evidence type="ECO:0000313" key="3">
    <source>
        <dbReference type="EMBL" id="OQE05064.1"/>
    </source>
</evidence>
<dbReference type="GO" id="GO:0003700">
    <property type="term" value="F:DNA-binding transcription factor activity"/>
    <property type="evidence" value="ECO:0007669"/>
    <property type="project" value="TreeGrafter"/>
</dbReference>
<evidence type="ECO:0008006" key="5">
    <source>
        <dbReference type="Google" id="ProtNLM"/>
    </source>
</evidence>
<comment type="subcellular location">
    <subcellularLocation>
        <location evidence="1">Nucleus</location>
    </subcellularLocation>
</comment>
<name>A0A1V6RU89_9EURO</name>